<evidence type="ECO:0000259" key="11">
    <source>
        <dbReference type="Pfam" id="PF02753"/>
    </source>
</evidence>
<dbReference type="SUPFAM" id="SSF49584">
    <property type="entry name" value="Periplasmic chaperone C-domain"/>
    <property type="match status" value="1"/>
</dbReference>
<dbReference type="PANTHER" id="PTHR30251:SF2">
    <property type="entry name" value="FIMBRIAL CHAPERONE YADV-RELATED"/>
    <property type="match status" value="1"/>
</dbReference>
<comment type="subcellular location">
    <subcellularLocation>
        <location evidence="1 8">Periplasm</location>
    </subcellularLocation>
</comment>
<evidence type="ECO:0000256" key="5">
    <source>
        <dbReference type="ARBA" id="ARBA00022764"/>
    </source>
</evidence>
<dbReference type="STRING" id="405444.ABB26_11675"/>
<dbReference type="InterPro" id="IPR016148">
    <property type="entry name" value="Pili_assmbl_chaperone_C"/>
</dbReference>
<dbReference type="InterPro" id="IPR013783">
    <property type="entry name" value="Ig-like_fold"/>
</dbReference>
<dbReference type="GO" id="GO:0071555">
    <property type="term" value="P:cell wall organization"/>
    <property type="evidence" value="ECO:0007669"/>
    <property type="project" value="InterPro"/>
</dbReference>
<dbReference type="InterPro" id="IPR008962">
    <property type="entry name" value="PapD-like_sf"/>
</dbReference>
<feature type="chain" id="PRO_5006393410" evidence="9">
    <location>
        <begin position="26"/>
        <end position="250"/>
    </location>
</feature>
<accession>A0A0R0C274</accession>
<dbReference type="InterPro" id="IPR001829">
    <property type="entry name" value="Pili_assmbl_chaperone_bac"/>
</dbReference>
<dbReference type="InterPro" id="IPR036316">
    <property type="entry name" value="Pili_assmbl_chap_C_dom_sf"/>
</dbReference>
<dbReference type="Gene3D" id="2.60.40.10">
    <property type="entry name" value="Immunoglobulins"/>
    <property type="match status" value="2"/>
</dbReference>
<dbReference type="InterPro" id="IPR050643">
    <property type="entry name" value="Periplasmic_pilus_chap"/>
</dbReference>
<protein>
    <submittedName>
        <fullName evidence="12">Pilus assembly protein</fullName>
    </submittedName>
</protein>
<dbReference type="PRINTS" id="PR00969">
    <property type="entry name" value="CHAPERONPILI"/>
</dbReference>
<evidence type="ECO:0000256" key="6">
    <source>
        <dbReference type="ARBA" id="ARBA00023186"/>
    </source>
</evidence>
<evidence type="ECO:0000259" key="10">
    <source>
        <dbReference type="Pfam" id="PF00345"/>
    </source>
</evidence>
<name>A0A0R0C274_9GAMM</name>
<keyword evidence="6 8" id="KW-0143">Chaperone</keyword>
<comment type="caution">
    <text evidence="12">The sequence shown here is derived from an EMBL/GenBank/DDBJ whole genome shotgun (WGS) entry which is preliminary data.</text>
</comment>
<comment type="similarity">
    <text evidence="2 8">Belongs to the periplasmic pilus chaperone family.</text>
</comment>
<dbReference type="PANTHER" id="PTHR30251">
    <property type="entry name" value="PILUS ASSEMBLY CHAPERONE"/>
    <property type="match status" value="1"/>
</dbReference>
<reference evidence="12 13" key="1">
    <citation type="submission" date="2015-05" db="EMBL/GenBank/DDBJ databases">
        <title>Genome sequencing and analysis of members of genus Stenotrophomonas.</title>
        <authorList>
            <person name="Patil P.P."/>
            <person name="Midha S."/>
            <person name="Patil P.B."/>
        </authorList>
    </citation>
    <scope>NUCLEOTIDE SEQUENCE [LARGE SCALE GENOMIC DNA]</scope>
    <source>
        <strain evidence="12 13">DSM 18929</strain>
    </source>
</reference>
<sequence>MNHGIRKLMVFTLVALSTIALQAQASVVIEGTRVIFPGQGSEVTVKLKNVGNHPALVQSWLDDGDAAASPETLDVPFILTPAMFRLDPSNAQTLRLIHTGAGMANDKETLYWLNVLEVPPKSHEDANRLQLAIRTRIKMMYRPPGLPGLAADAPKAVRWELVRNSGGKGYALKGSNPTAYFVNLGKVKLSAGAVEFDAGAGHIAPGDMALFPIGGLENAPSAPVEVHFSALNDWGSAVPGTQALAASAPN</sequence>
<proteinExistence type="inferred from homology"/>
<evidence type="ECO:0000313" key="12">
    <source>
        <dbReference type="EMBL" id="KRG63568.1"/>
    </source>
</evidence>
<keyword evidence="7" id="KW-0393">Immunoglobulin domain</keyword>
<dbReference type="OrthoDB" id="9131059at2"/>
<keyword evidence="4 9" id="KW-0732">Signal</keyword>
<dbReference type="PROSITE" id="PS00635">
    <property type="entry name" value="PILI_CHAPERONE"/>
    <property type="match status" value="1"/>
</dbReference>
<feature type="domain" description="Pili assembly chaperone C-terminal" evidence="11">
    <location>
        <begin position="175"/>
        <end position="238"/>
    </location>
</feature>
<evidence type="ECO:0000313" key="13">
    <source>
        <dbReference type="Proteomes" id="UP000050864"/>
    </source>
</evidence>
<evidence type="ECO:0000256" key="8">
    <source>
        <dbReference type="RuleBase" id="RU003918"/>
    </source>
</evidence>
<dbReference type="InterPro" id="IPR016147">
    <property type="entry name" value="Pili_assmbl_chaperone_N"/>
</dbReference>
<gene>
    <name evidence="12" type="ORF">ABB26_11675</name>
</gene>
<dbReference type="GO" id="GO:0030288">
    <property type="term" value="C:outer membrane-bounded periplasmic space"/>
    <property type="evidence" value="ECO:0007669"/>
    <property type="project" value="InterPro"/>
</dbReference>
<dbReference type="EMBL" id="LDJI01000021">
    <property type="protein sequence ID" value="KRG63568.1"/>
    <property type="molecule type" value="Genomic_DNA"/>
</dbReference>
<evidence type="ECO:0000256" key="4">
    <source>
        <dbReference type="ARBA" id="ARBA00022729"/>
    </source>
</evidence>
<dbReference type="Proteomes" id="UP000050864">
    <property type="component" value="Unassembled WGS sequence"/>
</dbReference>
<dbReference type="Pfam" id="PF00345">
    <property type="entry name" value="PapD_N"/>
    <property type="match status" value="1"/>
</dbReference>
<evidence type="ECO:0000256" key="9">
    <source>
        <dbReference type="SAM" id="SignalP"/>
    </source>
</evidence>
<dbReference type="AlphaFoldDB" id="A0A0R0C274"/>
<keyword evidence="3" id="KW-1029">Fimbrium biogenesis</keyword>
<organism evidence="12 13">
    <name type="scientific">Stenotrophomonas humi</name>
    <dbReference type="NCBI Taxonomy" id="405444"/>
    <lineage>
        <taxon>Bacteria</taxon>
        <taxon>Pseudomonadati</taxon>
        <taxon>Pseudomonadota</taxon>
        <taxon>Gammaproteobacteria</taxon>
        <taxon>Lysobacterales</taxon>
        <taxon>Lysobacteraceae</taxon>
        <taxon>Stenotrophomonas</taxon>
    </lineage>
</organism>
<feature type="domain" description="Pili assembly chaperone N-terminal" evidence="10">
    <location>
        <begin position="26"/>
        <end position="146"/>
    </location>
</feature>
<keyword evidence="5" id="KW-0574">Periplasm</keyword>
<dbReference type="InterPro" id="IPR018046">
    <property type="entry name" value="Pili_assmbl_chaperone_CS"/>
</dbReference>
<evidence type="ECO:0000256" key="3">
    <source>
        <dbReference type="ARBA" id="ARBA00022558"/>
    </source>
</evidence>
<feature type="signal peptide" evidence="9">
    <location>
        <begin position="1"/>
        <end position="25"/>
    </location>
</feature>
<evidence type="ECO:0000256" key="1">
    <source>
        <dbReference type="ARBA" id="ARBA00004418"/>
    </source>
</evidence>
<dbReference type="RefSeq" id="WP_057634284.1">
    <property type="nucleotide sequence ID" value="NZ_LDJI01000021.1"/>
</dbReference>
<evidence type="ECO:0000256" key="2">
    <source>
        <dbReference type="ARBA" id="ARBA00007399"/>
    </source>
</evidence>
<keyword evidence="13" id="KW-1185">Reference proteome</keyword>
<evidence type="ECO:0000256" key="7">
    <source>
        <dbReference type="ARBA" id="ARBA00023319"/>
    </source>
</evidence>
<dbReference type="Pfam" id="PF02753">
    <property type="entry name" value="PapD_C"/>
    <property type="match status" value="1"/>
</dbReference>
<dbReference type="SUPFAM" id="SSF49354">
    <property type="entry name" value="PapD-like"/>
    <property type="match status" value="1"/>
</dbReference>
<dbReference type="PATRIC" id="fig|405444.3.peg.1425"/>